<dbReference type="EMBL" id="UZAU01000755">
    <property type="status" value="NOT_ANNOTATED_CDS"/>
    <property type="molecule type" value="Genomic_DNA"/>
</dbReference>
<name>A0A803QDN5_CANSA</name>
<organism evidence="1 2">
    <name type="scientific">Cannabis sativa</name>
    <name type="common">Hemp</name>
    <name type="synonym">Marijuana</name>
    <dbReference type="NCBI Taxonomy" id="3483"/>
    <lineage>
        <taxon>Eukaryota</taxon>
        <taxon>Viridiplantae</taxon>
        <taxon>Streptophyta</taxon>
        <taxon>Embryophyta</taxon>
        <taxon>Tracheophyta</taxon>
        <taxon>Spermatophyta</taxon>
        <taxon>Magnoliopsida</taxon>
        <taxon>eudicotyledons</taxon>
        <taxon>Gunneridae</taxon>
        <taxon>Pentapetalae</taxon>
        <taxon>rosids</taxon>
        <taxon>fabids</taxon>
        <taxon>Rosales</taxon>
        <taxon>Cannabaceae</taxon>
        <taxon>Cannabis</taxon>
    </lineage>
</organism>
<keyword evidence="2" id="KW-1185">Reference proteome</keyword>
<dbReference type="AlphaFoldDB" id="A0A803QDN5"/>
<dbReference type="Proteomes" id="UP000596661">
    <property type="component" value="Chromosome 9"/>
</dbReference>
<proteinExistence type="predicted"/>
<sequence length="206" mass="22594">MSANEFCSLRTWRTFKKAGEVAIGNGCFPRVSTNTGFLSWIESLYLTTLRELVTVTASGLSFFAWLNACCTSLCLLSYALMEGGELKPEDATDRSSFGEPIFFACPALDGSSLEQNSTVGFVGGIFPTWHLWVSDRTGWVSDACHARVLHFEFPLSLVVGSFGQARLPWAKGVAQCSMSQNALVPLAKSILLSREDGFGSKNRWRL</sequence>
<dbReference type="Gramene" id="evm.model.09.1194">
    <property type="protein sequence ID" value="cds.evm.model.09.1194"/>
    <property type="gene ID" value="evm.TU.09.1194"/>
</dbReference>
<accession>A0A803QDN5</accession>
<reference evidence="1" key="2">
    <citation type="submission" date="2021-03" db="UniProtKB">
        <authorList>
            <consortium name="EnsemblPlants"/>
        </authorList>
    </citation>
    <scope>IDENTIFICATION</scope>
</reference>
<evidence type="ECO:0000313" key="1">
    <source>
        <dbReference type="EnsemblPlants" id="cds.evm.model.09.1194"/>
    </source>
</evidence>
<evidence type="ECO:0000313" key="2">
    <source>
        <dbReference type="Proteomes" id="UP000596661"/>
    </source>
</evidence>
<protein>
    <submittedName>
        <fullName evidence="1">Uncharacterized protein</fullName>
    </submittedName>
</protein>
<reference evidence="1" key="1">
    <citation type="submission" date="2018-11" db="EMBL/GenBank/DDBJ databases">
        <authorList>
            <person name="Grassa J C."/>
        </authorList>
    </citation>
    <scope>NUCLEOTIDE SEQUENCE [LARGE SCALE GENOMIC DNA]</scope>
</reference>
<dbReference type="EnsemblPlants" id="evm.model.09.1194">
    <property type="protein sequence ID" value="cds.evm.model.09.1194"/>
    <property type="gene ID" value="evm.TU.09.1194"/>
</dbReference>